<dbReference type="EMBL" id="CP001823">
    <property type="protein sequence ID" value="ACZ38029.1"/>
    <property type="molecule type" value="Genomic_DNA"/>
</dbReference>
<dbReference type="InParanoid" id="D1C1B2"/>
<proteinExistence type="predicted"/>
<dbReference type="OrthoDB" id="9794226at2"/>
<sequence length="371" mass="39295">MLVADALPRRADVVVIGAGVFGAATAFHLAEAGVDVVVVERGDFCSEASGANVGLVSLSPRPPGLMADLCRHATDLYEALSDRLGREVHFQPTGVIRVGMTEESLADVIDWAERQRSVGIEVDVLSGEELRELEPLLPEGVLGGCHTPRGGFVSPFAVVAGYLERARELGATLVPMTTVTGITVRGGRVVSVDTTRGRIETDAVVNAAGAWAGEVSAMVGLHTPITPIRGQVLVTEPIAGLPHRVVMGISPSIRSTWAANGIIGSIQEDAGFEKRVTLAVMRDFARGITEMYPHLREVQVIRAWSGLRPKTPDQMLILGESEQVPGFVVATGGFDIGMMLGPAVGEVVADVVLGRTPRFDLTPARLDRFAA</sequence>
<keyword evidence="1" id="KW-0560">Oxidoreductase</keyword>
<dbReference type="AlphaFoldDB" id="D1C1B2"/>
<gene>
    <name evidence="3" type="ordered locus">Sthe_0592</name>
</gene>
<dbReference type="Proteomes" id="UP000002027">
    <property type="component" value="Chromosome 1"/>
</dbReference>
<evidence type="ECO:0000256" key="1">
    <source>
        <dbReference type="ARBA" id="ARBA00023002"/>
    </source>
</evidence>
<evidence type="ECO:0000259" key="2">
    <source>
        <dbReference type="Pfam" id="PF01266"/>
    </source>
</evidence>
<evidence type="ECO:0000313" key="4">
    <source>
        <dbReference type="Proteomes" id="UP000002027"/>
    </source>
</evidence>
<organism evidence="3 4">
    <name type="scientific">Sphaerobacter thermophilus (strain ATCC 49802 / DSM 20745 / KCCM 41009 / NCIMB 13125 / S 6022)</name>
    <dbReference type="NCBI Taxonomy" id="479434"/>
    <lineage>
        <taxon>Bacteria</taxon>
        <taxon>Pseudomonadati</taxon>
        <taxon>Thermomicrobiota</taxon>
        <taxon>Thermomicrobia</taxon>
        <taxon>Sphaerobacterales</taxon>
        <taxon>Sphaerobacterineae</taxon>
        <taxon>Sphaerobacteraceae</taxon>
        <taxon>Sphaerobacter</taxon>
    </lineage>
</organism>
<keyword evidence="4" id="KW-1185">Reference proteome</keyword>
<dbReference type="InterPro" id="IPR036188">
    <property type="entry name" value="FAD/NAD-bd_sf"/>
</dbReference>
<dbReference type="PANTHER" id="PTHR13847">
    <property type="entry name" value="SARCOSINE DEHYDROGENASE-RELATED"/>
    <property type="match status" value="1"/>
</dbReference>
<accession>D1C1B2</accession>
<dbReference type="Pfam" id="PF01266">
    <property type="entry name" value="DAO"/>
    <property type="match status" value="1"/>
</dbReference>
<dbReference type="InterPro" id="IPR006076">
    <property type="entry name" value="FAD-dep_OxRdtase"/>
</dbReference>
<dbReference type="eggNOG" id="COG0665">
    <property type="taxonomic scope" value="Bacteria"/>
</dbReference>
<protein>
    <submittedName>
        <fullName evidence="3">FAD dependent oxidoreductase</fullName>
    </submittedName>
</protein>
<dbReference type="Gene3D" id="3.50.50.60">
    <property type="entry name" value="FAD/NAD(P)-binding domain"/>
    <property type="match status" value="1"/>
</dbReference>
<name>D1C1B2_SPHTD</name>
<dbReference type="SUPFAM" id="SSF54373">
    <property type="entry name" value="FAD-linked reductases, C-terminal domain"/>
    <property type="match status" value="1"/>
</dbReference>
<feature type="domain" description="FAD dependent oxidoreductase" evidence="2">
    <location>
        <begin position="12"/>
        <end position="350"/>
    </location>
</feature>
<reference evidence="3 4" key="2">
    <citation type="journal article" date="2010" name="Stand. Genomic Sci.">
        <title>Complete genome sequence of Desulfohalobium retbaense type strain (HR(100)).</title>
        <authorList>
            <person name="Spring S."/>
            <person name="Nolan M."/>
            <person name="Lapidus A."/>
            <person name="Glavina Del Rio T."/>
            <person name="Copeland A."/>
            <person name="Tice H."/>
            <person name="Cheng J.F."/>
            <person name="Lucas S."/>
            <person name="Land M."/>
            <person name="Chen F."/>
            <person name="Bruce D."/>
            <person name="Goodwin L."/>
            <person name="Pitluck S."/>
            <person name="Ivanova N."/>
            <person name="Mavromatis K."/>
            <person name="Mikhailova N."/>
            <person name="Pati A."/>
            <person name="Chen A."/>
            <person name="Palaniappan K."/>
            <person name="Hauser L."/>
            <person name="Chang Y.J."/>
            <person name="Jeffries C.D."/>
            <person name="Munk C."/>
            <person name="Kiss H."/>
            <person name="Chain P."/>
            <person name="Han C."/>
            <person name="Brettin T."/>
            <person name="Detter J.C."/>
            <person name="Schuler E."/>
            <person name="Goker M."/>
            <person name="Rohde M."/>
            <person name="Bristow J."/>
            <person name="Eisen J.A."/>
            <person name="Markowitz V."/>
            <person name="Hugenholtz P."/>
            <person name="Kyrpides N.C."/>
            <person name="Klenk H.P."/>
        </authorList>
    </citation>
    <scope>NUCLEOTIDE SEQUENCE [LARGE SCALE GENOMIC DNA]</scope>
    <source>
        <strain evidence="4">ATCC 49802 / DSM 20745 / S 6022</strain>
    </source>
</reference>
<dbReference type="STRING" id="479434.Sthe_0592"/>
<dbReference type="GO" id="GO:0005737">
    <property type="term" value="C:cytoplasm"/>
    <property type="evidence" value="ECO:0007669"/>
    <property type="project" value="TreeGrafter"/>
</dbReference>
<dbReference type="Gene3D" id="3.30.9.10">
    <property type="entry name" value="D-Amino Acid Oxidase, subunit A, domain 2"/>
    <property type="match status" value="1"/>
</dbReference>
<dbReference type="GO" id="GO:0016491">
    <property type="term" value="F:oxidoreductase activity"/>
    <property type="evidence" value="ECO:0007669"/>
    <property type="project" value="UniProtKB-KW"/>
</dbReference>
<dbReference type="KEGG" id="sti:Sthe_0592"/>
<dbReference type="RefSeq" id="WP_012871076.1">
    <property type="nucleotide sequence ID" value="NC_013523.1"/>
</dbReference>
<dbReference type="PANTHER" id="PTHR13847:SF287">
    <property type="entry name" value="FAD-DEPENDENT OXIDOREDUCTASE DOMAIN-CONTAINING PROTEIN 1"/>
    <property type="match status" value="1"/>
</dbReference>
<evidence type="ECO:0000313" key="3">
    <source>
        <dbReference type="EMBL" id="ACZ38029.1"/>
    </source>
</evidence>
<dbReference type="SUPFAM" id="SSF51905">
    <property type="entry name" value="FAD/NAD(P)-binding domain"/>
    <property type="match status" value="1"/>
</dbReference>
<reference evidence="4" key="1">
    <citation type="submission" date="2009-11" db="EMBL/GenBank/DDBJ databases">
        <title>The complete chromosome 1 of Sphaerobacter thermophilus DSM 20745.</title>
        <authorList>
            <person name="Lucas S."/>
            <person name="Copeland A."/>
            <person name="Lapidus A."/>
            <person name="Glavina del Rio T."/>
            <person name="Dalin E."/>
            <person name="Tice H."/>
            <person name="Bruce D."/>
            <person name="Goodwin L."/>
            <person name="Pitluck S."/>
            <person name="Kyrpides N."/>
            <person name="Mavromatis K."/>
            <person name="Ivanova N."/>
            <person name="Mikhailova N."/>
            <person name="LaButti K.M."/>
            <person name="Clum A."/>
            <person name="Sun H.I."/>
            <person name="Brettin T."/>
            <person name="Detter J.C."/>
            <person name="Han C."/>
            <person name="Larimer F."/>
            <person name="Land M."/>
            <person name="Hauser L."/>
            <person name="Markowitz V."/>
            <person name="Cheng J.F."/>
            <person name="Hugenholtz P."/>
            <person name="Woyke T."/>
            <person name="Wu D."/>
            <person name="Steenblock K."/>
            <person name="Schneider S."/>
            <person name="Pukall R."/>
            <person name="Goeker M."/>
            <person name="Klenk H.P."/>
            <person name="Eisen J.A."/>
        </authorList>
    </citation>
    <scope>NUCLEOTIDE SEQUENCE [LARGE SCALE GENOMIC DNA]</scope>
    <source>
        <strain evidence="4">ATCC 49802 / DSM 20745 / S 6022</strain>
    </source>
</reference>
<dbReference type="HOGENOM" id="CLU_007884_4_1_0"/>